<sequence length="56" mass="6547">MPSCRKRSEAIFSTRRQGSFNLPATRQIIHRDDHHAWRTPSLTPDRHSISRTLGYT</sequence>
<keyword evidence="2" id="KW-1185">Reference proteome</keyword>
<dbReference type="AlphaFoldDB" id="Q0REP3"/>
<evidence type="ECO:0000313" key="2">
    <source>
        <dbReference type="Proteomes" id="UP000000657"/>
    </source>
</evidence>
<evidence type="ECO:0000313" key="1">
    <source>
        <dbReference type="EMBL" id="CAJ64064.1"/>
    </source>
</evidence>
<organism evidence="1 2">
    <name type="scientific">Frankia alni (strain DSM 45986 / CECT 9034 / ACN14a)</name>
    <dbReference type="NCBI Taxonomy" id="326424"/>
    <lineage>
        <taxon>Bacteria</taxon>
        <taxon>Bacillati</taxon>
        <taxon>Actinomycetota</taxon>
        <taxon>Actinomycetes</taxon>
        <taxon>Frankiales</taxon>
        <taxon>Frankiaceae</taxon>
        <taxon>Frankia</taxon>
    </lineage>
</organism>
<dbReference type="HOGENOM" id="CLU_3007673_0_0_11"/>
<dbReference type="STRING" id="326424.FRAAL5431"/>
<dbReference type="KEGG" id="fal:FRAAL5431"/>
<name>Q0REP3_FRAAA</name>
<gene>
    <name evidence="1" type="ordered locus">FRAAL5431</name>
</gene>
<proteinExistence type="predicted"/>
<reference evidence="1 2" key="1">
    <citation type="journal article" date="2007" name="Genome Res.">
        <title>Genome characteristics of facultatively symbiotic Frankia sp. strains reflect host range and host plant biogeography.</title>
        <authorList>
            <person name="Normand P."/>
            <person name="Lapierre P."/>
            <person name="Tisa L.S."/>
            <person name="Gogarten J.P."/>
            <person name="Alloisio N."/>
            <person name="Bagnarol E."/>
            <person name="Bassi C.A."/>
            <person name="Berry A.M."/>
            <person name="Bickhart D.M."/>
            <person name="Choisne N."/>
            <person name="Couloux A."/>
            <person name="Cournoyer B."/>
            <person name="Cruveiller S."/>
            <person name="Daubin V."/>
            <person name="Demange N."/>
            <person name="Francino M.P."/>
            <person name="Goltsman E."/>
            <person name="Huang Y."/>
            <person name="Kopp O.R."/>
            <person name="Labarre L."/>
            <person name="Lapidus A."/>
            <person name="Lavire C."/>
            <person name="Marechal J."/>
            <person name="Martinez M."/>
            <person name="Mastronunzio J.E."/>
            <person name="Mullin B.C."/>
            <person name="Niemann J."/>
            <person name="Pujic P."/>
            <person name="Rawnsley T."/>
            <person name="Rouy Z."/>
            <person name="Schenowitz C."/>
            <person name="Sellstedt A."/>
            <person name="Tavares F."/>
            <person name="Tomkins J.P."/>
            <person name="Vallenet D."/>
            <person name="Valverde C."/>
            <person name="Wall L.G."/>
            <person name="Wang Y."/>
            <person name="Medigue C."/>
            <person name="Benson D.R."/>
        </authorList>
    </citation>
    <scope>NUCLEOTIDE SEQUENCE [LARGE SCALE GENOMIC DNA]</scope>
    <source>
        <strain evidence="2">DSM 45986 / CECT 9034 / ACN14a</strain>
    </source>
</reference>
<dbReference type="EMBL" id="CT573213">
    <property type="protein sequence ID" value="CAJ64064.1"/>
    <property type="molecule type" value="Genomic_DNA"/>
</dbReference>
<dbReference type="Proteomes" id="UP000000657">
    <property type="component" value="Chromosome"/>
</dbReference>
<protein>
    <submittedName>
        <fullName evidence="1">Uncharacterized protein</fullName>
    </submittedName>
</protein>
<accession>Q0REP3</accession>